<proteinExistence type="predicted"/>
<sequence>MHAKSKVFLSSRNSRKEGTCIDKKCPFTGNPHNCWYLRHSAKIMRTLDHLTRRCIKLPD</sequence>
<reference evidence="1" key="1">
    <citation type="submission" date="2016-02" db="EMBL/GenBank/DDBJ databases">
        <title>WGS assembly of Manihot esculenta.</title>
        <authorList>
            <person name="Bredeson J.V."/>
            <person name="Prochnik S.E."/>
            <person name="Lyons J.B."/>
            <person name="Schmutz J."/>
            <person name="Grimwood J."/>
            <person name="Vrebalov J."/>
            <person name="Bart R.S."/>
            <person name="Amuge T."/>
            <person name="Ferguson M.E."/>
            <person name="Green R."/>
            <person name="Putnam N."/>
            <person name="Stites J."/>
            <person name="Rounsley S."/>
            <person name="Rokhsar D.S."/>
        </authorList>
    </citation>
    <scope>NUCLEOTIDE SEQUENCE [LARGE SCALE GENOMIC DNA]</scope>
    <source>
        <tissue evidence="1">Leaf</tissue>
    </source>
</reference>
<evidence type="ECO:0000313" key="1">
    <source>
        <dbReference type="EMBL" id="OAY43852.1"/>
    </source>
</evidence>
<organism evidence="1">
    <name type="scientific">Manihot esculenta</name>
    <name type="common">Cassava</name>
    <name type="synonym">Jatropha manihot</name>
    <dbReference type="NCBI Taxonomy" id="3983"/>
    <lineage>
        <taxon>Eukaryota</taxon>
        <taxon>Viridiplantae</taxon>
        <taxon>Streptophyta</taxon>
        <taxon>Embryophyta</taxon>
        <taxon>Tracheophyta</taxon>
        <taxon>Spermatophyta</taxon>
        <taxon>Magnoliopsida</taxon>
        <taxon>eudicotyledons</taxon>
        <taxon>Gunneridae</taxon>
        <taxon>Pentapetalae</taxon>
        <taxon>rosids</taxon>
        <taxon>fabids</taxon>
        <taxon>Malpighiales</taxon>
        <taxon>Euphorbiaceae</taxon>
        <taxon>Crotonoideae</taxon>
        <taxon>Manihoteae</taxon>
        <taxon>Manihot</taxon>
    </lineage>
</organism>
<accession>A0A2C9VF54</accession>
<dbReference type="EMBL" id="CM004394">
    <property type="protein sequence ID" value="OAY43852.1"/>
    <property type="molecule type" value="Genomic_DNA"/>
</dbReference>
<dbReference type="AlphaFoldDB" id="A0A2C9VF54"/>
<name>A0A2C9VF54_MANES</name>
<gene>
    <name evidence="1" type="ORF">MANES_08G103300</name>
</gene>
<protein>
    <submittedName>
        <fullName evidence="1">Uncharacterized protein</fullName>
    </submittedName>
</protein>